<keyword evidence="9 14" id="KW-0460">Magnesium</keyword>
<evidence type="ECO:0000256" key="2">
    <source>
        <dbReference type="ARBA" id="ARBA00006000"/>
    </source>
</evidence>
<dbReference type="Pfam" id="PF00122">
    <property type="entry name" value="E1-E2_ATPase"/>
    <property type="match status" value="1"/>
</dbReference>
<evidence type="ECO:0000256" key="7">
    <source>
        <dbReference type="ARBA" id="ARBA00022753"/>
    </source>
</evidence>
<keyword evidence="7" id="KW-0967">Endosome</keyword>
<feature type="transmembrane region" description="Helical" evidence="14">
    <location>
        <begin position="1107"/>
        <end position="1124"/>
    </location>
</feature>
<keyword evidence="4 14" id="KW-0812">Transmembrane</keyword>
<dbReference type="Gene3D" id="3.40.1110.10">
    <property type="entry name" value="Calcium-transporting ATPase, cytoplasmic domain N"/>
    <property type="match status" value="1"/>
</dbReference>
<evidence type="ECO:0000256" key="10">
    <source>
        <dbReference type="ARBA" id="ARBA00022967"/>
    </source>
</evidence>
<feature type="transmembrane region" description="Helical" evidence="14">
    <location>
        <begin position="227"/>
        <end position="247"/>
    </location>
</feature>
<dbReference type="HOGENOM" id="CLU_001828_0_0_1"/>
<dbReference type="InterPro" id="IPR036412">
    <property type="entry name" value="HAD-like_sf"/>
</dbReference>
<dbReference type="FunFam" id="3.40.1110.10:FF:000026">
    <property type="entry name" value="Cation-transporting ATPase"/>
    <property type="match status" value="1"/>
</dbReference>
<evidence type="ECO:0000313" key="17">
    <source>
        <dbReference type="Proteomes" id="UP000008144"/>
    </source>
</evidence>
<organism evidence="16 17">
    <name type="scientific">Ciona intestinalis</name>
    <name type="common">Transparent sea squirt</name>
    <name type="synonym">Ascidia intestinalis</name>
    <dbReference type="NCBI Taxonomy" id="7719"/>
    <lineage>
        <taxon>Eukaryota</taxon>
        <taxon>Metazoa</taxon>
        <taxon>Chordata</taxon>
        <taxon>Tunicata</taxon>
        <taxon>Ascidiacea</taxon>
        <taxon>Phlebobranchia</taxon>
        <taxon>Cionidae</taxon>
        <taxon>Ciona</taxon>
    </lineage>
</organism>
<gene>
    <name evidence="16" type="primary">LOC100177512</name>
</gene>
<dbReference type="Gene3D" id="3.40.50.1000">
    <property type="entry name" value="HAD superfamily/HAD-like"/>
    <property type="match status" value="1"/>
</dbReference>
<dbReference type="SFLD" id="SFLDG00002">
    <property type="entry name" value="C1.7:_P-type_atpase_like"/>
    <property type="match status" value="1"/>
</dbReference>
<dbReference type="Pfam" id="PF13246">
    <property type="entry name" value="Cation_ATPase"/>
    <property type="match status" value="1"/>
</dbReference>
<dbReference type="PANTHER" id="PTHR45630:SF8">
    <property type="entry name" value="CATION-TRANSPORTING ATPASE"/>
    <property type="match status" value="1"/>
</dbReference>
<evidence type="ECO:0000256" key="1">
    <source>
        <dbReference type="ARBA" id="ARBA00004107"/>
    </source>
</evidence>
<dbReference type="OMA" id="FSCFQYM"/>
<keyword evidence="17" id="KW-1185">Reference proteome</keyword>
<evidence type="ECO:0000256" key="11">
    <source>
        <dbReference type="ARBA" id="ARBA00022989"/>
    </source>
</evidence>
<dbReference type="InterPro" id="IPR008250">
    <property type="entry name" value="ATPase_P-typ_transduc_dom_A_sf"/>
</dbReference>
<dbReference type="InterPro" id="IPR018303">
    <property type="entry name" value="ATPase_P-typ_P_site"/>
</dbReference>
<feature type="transmembrane region" description="Helical" evidence="14">
    <location>
        <begin position="1078"/>
        <end position="1095"/>
    </location>
</feature>
<evidence type="ECO:0000256" key="14">
    <source>
        <dbReference type="RuleBase" id="RU362082"/>
    </source>
</evidence>
<dbReference type="AlphaFoldDB" id="F6X2D1"/>
<dbReference type="NCBIfam" id="TIGR01657">
    <property type="entry name" value="P-ATPase-V"/>
    <property type="match status" value="1"/>
</dbReference>
<feature type="transmembrane region" description="Helical" evidence="14">
    <location>
        <begin position="200"/>
        <end position="221"/>
    </location>
</feature>
<keyword evidence="12 14" id="KW-0472">Membrane</keyword>
<dbReference type="Pfam" id="PF12409">
    <property type="entry name" value="P5-ATPase"/>
    <property type="match status" value="1"/>
</dbReference>
<dbReference type="InParanoid" id="F6X2D1"/>
<dbReference type="GO" id="GO:0015203">
    <property type="term" value="F:polyamine transmembrane transporter activity"/>
    <property type="evidence" value="ECO:0000318"/>
    <property type="project" value="GO_Central"/>
</dbReference>
<dbReference type="GO" id="GO:0046872">
    <property type="term" value="F:metal ion binding"/>
    <property type="evidence" value="ECO:0007669"/>
    <property type="project" value="UniProtKB-UniRule"/>
</dbReference>
<dbReference type="InterPro" id="IPR059000">
    <property type="entry name" value="ATPase_P-type_domA"/>
</dbReference>
<dbReference type="GO" id="GO:1902047">
    <property type="term" value="P:polyamine transmembrane transport"/>
    <property type="evidence" value="ECO:0000318"/>
    <property type="project" value="GO_Central"/>
</dbReference>
<evidence type="ECO:0000256" key="12">
    <source>
        <dbReference type="ARBA" id="ARBA00023136"/>
    </source>
</evidence>
<comment type="catalytic activity">
    <reaction evidence="13 14">
        <text>ATP + H2O = ADP + phosphate + H(+)</text>
        <dbReference type="Rhea" id="RHEA:13065"/>
        <dbReference type="ChEBI" id="CHEBI:15377"/>
        <dbReference type="ChEBI" id="CHEBI:15378"/>
        <dbReference type="ChEBI" id="CHEBI:30616"/>
        <dbReference type="ChEBI" id="CHEBI:43474"/>
        <dbReference type="ChEBI" id="CHEBI:456216"/>
    </reaction>
</comment>
<evidence type="ECO:0000256" key="3">
    <source>
        <dbReference type="ARBA" id="ARBA00022553"/>
    </source>
</evidence>
<evidence type="ECO:0000256" key="4">
    <source>
        <dbReference type="ARBA" id="ARBA00022692"/>
    </source>
</evidence>
<dbReference type="SMART" id="SM00831">
    <property type="entry name" value="Cation_ATPase_N"/>
    <property type="match status" value="1"/>
</dbReference>
<dbReference type="STRING" id="7719.ENSCINP00000005197"/>
<keyword evidence="5 14" id="KW-0479">Metal-binding</keyword>
<feature type="domain" description="Cation-transporting P-type ATPase N-terminal" evidence="15">
    <location>
        <begin position="152"/>
        <end position="225"/>
    </location>
</feature>
<evidence type="ECO:0000256" key="6">
    <source>
        <dbReference type="ARBA" id="ARBA00022741"/>
    </source>
</evidence>
<feature type="transmembrane region" description="Helical" evidence="14">
    <location>
        <begin position="403"/>
        <end position="423"/>
    </location>
</feature>
<dbReference type="InterPro" id="IPR047819">
    <property type="entry name" value="P5A-ATPase_N"/>
</dbReference>
<dbReference type="GO" id="GO:0019829">
    <property type="term" value="F:ATPase-coupled monoatomic cation transmembrane transporter activity"/>
    <property type="evidence" value="ECO:0000318"/>
    <property type="project" value="GO_Central"/>
</dbReference>
<dbReference type="FunFam" id="2.70.150.10:FF:000017">
    <property type="entry name" value="Cation-transporting ATPase"/>
    <property type="match status" value="1"/>
</dbReference>
<name>F6X2D1_CIOIN</name>
<dbReference type="SUPFAM" id="SSF81660">
    <property type="entry name" value="Metal cation-transporting ATPase, ATP-binding domain N"/>
    <property type="match status" value="1"/>
</dbReference>
<dbReference type="SUPFAM" id="SSF56784">
    <property type="entry name" value="HAD-like"/>
    <property type="match status" value="1"/>
</dbReference>
<evidence type="ECO:0000256" key="13">
    <source>
        <dbReference type="ARBA" id="ARBA00049360"/>
    </source>
</evidence>
<dbReference type="InterPro" id="IPR044492">
    <property type="entry name" value="P_typ_ATPase_HD_dom"/>
</dbReference>
<dbReference type="GO" id="GO:0031902">
    <property type="term" value="C:late endosome membrane"/>
    <property type="evidence" value="ECO:0000318"/>
    <property type="project" value="GO_Central"/>
</dbReference>
<comment type="subcellular location">
    <subcellularLocation>
        <location evidence="1">Late endosome membrane</location>
        <topology evidence="1">Multi-pass membrane protein</topology>
    </subcellularLocation>
    <subcellularLocation>
        <location evidence="14">Membrane</location>
        <topology evidence="14">Multi-pass membrane protein</topology>
    </subcellularLocation>
</comment>
<dbReference type="Proteomes" id="UP000008144">
    <property type="component" value="Unassembled WGS sequence"/>
</dbReference>
<dbReference type="GO" id="GO:0005524">
    <property type="term" value="F:ATP binding"/>
    <property type="evidence" value="ECO:0007669"/>
    <property type="project" value="UniProtKB-UniRule"/>
</dbReference>
<accession>F6X2D1</accession>
<evidence type="ECO:0000256" key="9">
    <source>
        <dbReference type="ARBA" id="ARBA00022842"/>
    </source>
</evidence>
<evidence type="ECO:0000256" key="8">
    <source>
        <dbReference type="ARBA" id="ARBA00022840"/>
    </source>
</evidence>
<dbReference type="InterPro" id="IPR023299">
    <property type="entry name" value="ATPase_P-typ_cyto_dom_N"/>
</dbReference>
<dbReference type="EC" id="7.2.2.-" evidence="14"/>
<reference evidence="16" key="3">
    <citation type="submission" date="2025-09" db="UniProtKB">
        <authorList>
            <consortium name="Ensembl"/>
        </authorList>
    </citation>
    <scope>IDENTIFICATION</scope>
</reference>
<feature type="transmembrane region" description="Helical" evidence="14">
    <location>
        <begin position="944"/>
        <end position="962"/>
    </location>
</feature>
<dbReference type="NCBIfam" id="TIGR01494">
    <property type="entry name" value="ATPase_P-type"/>
    <property type="match status" value="2"/>
</dbReference>
<keyword evidence="8 14" id="KW-0067">ATP-binding</keyword>
<dbReference type="InterPro" id="IPR023214">
    <property type="entry name" value="HAD_sf"/>
</dbReference>
<keyword evidence="3" id="KW-0597">Phosphoprotein</keyword>
<sequence length="1125" mass="126447">AESITQCTINPDSTSELICYGYQRSYWKSIIAGLSVLCSGGFLLLIFYWRPDWKLRCTHTRTTIMKSSQVLLRTTDEANQVFVSKIKEIPLELANLISLRYASPHLADLQPCTDNEALVDYGTETSSGPAVICFKHHSLKYIWNKTSATFIELGGLDKQATLEQIHQDSTNGLQPEDKDNRLQLFGPNVITVKIPAYLQLLLFEILNPFYVFQLFAVIFWVLDEYEIYASAIFVMSVISAVTSLIEVRRERFKLHQMVEFHNEMKVQVLRQINQDPQVTEIWSKDLVPGDVLVVPPSGMQLACDAALVSGTCIVNESMLTGESVPVTKTPLPSGENELKDIYDTTPHKRHTLFCGTEVLQTRFYRGELVKAVVVRTGYHTAKGKLVHSILYPKPVDMKLLRDAYRFVGLLFTIAMAGFVYTVVIMANDGESIREIFFSAVDLITISVPPALPLAMTIGIIYAQLRLKKQKIHCISPQRINISGQVDVVAFDKTGTMTEDGLDLSHIIPSLLKLVIDPENLTNELNPQDELLQCMVTCHTLTTIDGKVLGDPLDLKMFEATKWSIVEPSVEDESKYDQLQITYFRPPVEKIDETLVESIDLQNGQSPPRGSSSHDIGIVRQFPFASTLQRASVIVRAYRAKPKEMKVYLKGAPEMVASLCAPSTVPNDFHQVLKNYTQQGFRMIGMACKDISLTWLKAQKIERCAVECDLKFLGLIALQNKLKPQSKGALEKLDTANIRSVMVTGDNLLTALSVAHESGMIRPSEHVLLATTTEATENLPATLKWKYAENTGRSRSCSRSSFSSSDEIISKKDRSVSLCMGEQMAPKWHLAVSGKDFETIQNYFPEWIEVLSVKGTVFARMSPDQKTELMANLQSVDHHVCMCGDGANDCGALKRAHTGISLSEHEASVAAPFTSHTDLGIECVPTLIREGRAALVTSFGMFKFMALYSLIQFCTITILYSELSNLSDLMYLYIDLIIIDVVAVTMSRNHACKFLHKKHPPYSLVSLEMLVSLLGHIILQLGFQVLIYFYVRQQCWFTTLTPAQDYNGHNTGFVPQWLGHLYHLYVVDDFNVLTYEASALFYFSSFLYMSTSMAFSRGFPFRTPIYKNYLFIFSLLVLLGFTLFMI</sequence>
<feature type="transmembrane region" description="Helical" evidence="14">
    <location>
        <begin position="1006"/>
        <end position="1030"/>
    </location>
</feature>
<keyword evidence="11 14" id="KW-1133">Transmembrane helix</keyword>
<dbReference type="SFLD" id="SFLDS00003">
    <property type="entry name" value="Haloacid_Dehalogenase"/>
    <property type="match status" value="1"/>
</dbReference>
<dbReference type="GO" id="GO:0006874">
    <property type="term" value="P:intracellular calcium ion homeostasis"/>
    <property type="evidence" value="ECO:0000318"/>
    <property type="project" value="GO_Central"/>
</dbReference>
<dbReference type="FunFam" id="3.40.50.1000:FF:000068">
    <property type="entry name" value="Cation-transporting ATPase"/>
    <property type="match status" value="1"/>
</dbReference>
<evidence type="ECO:0000313" key="16">
    <source>
        <dbReference type="Ensembl" id="ENSCINP00000005197.3"/>
    </source>
</evidence>
<dbReference type="InterPro" id="IPR004014">
    <property type="entry name" value="ATPase_P-typ_cation-transptr_N"/>
</dbReference>
<dbReference type="InterPro" id="IPR006544">
    <property type="entry name" value="P-type_TPase_V"/>
</dbReference>
<dbReference type="SFLD" id="SFLDF00027">
    <property type="entry name" value="p-type_atpase"/>
    <property type="match status" value="1"/>
</dbReference>
<feature type="transmembrane region" description="Helical" evidence="14">
    <location>
        <begin position="30"/>
        <end position="49"/>
    </location>
</feature>
<comment type="similarity">
    <text evidence="2 14">Belongs to the cation transport ATPase (P-type) (TC 3.A.3) family. Type V subfamily.</text>
</comment>
<dbReference type="GO" id="GO:0016887">
    <property type="term" value="F:ATP hydrolysis activity"/>
    <property type="evidence" value="ECO:0007669"/>
    <property type="project" value="InterPro"/>
</dbReference>
<dbReference type="Gene3D" id="2.70.150.10">
    <property type="entry name" value="Calcium-transporting ATPase, cytoplasmic transduction domain A"/>
    <property type="match status" value="1"/>
</dbReference>
<dbReference type="GO" id="GO:0140358">
    <property type="term" value="F:P-type transmembrane transporter activity"/>
    <property type="evidence" value="ECO:0007669"/>
    <property type="project" value="InterPro"/>
</dbReference>
<dbReference type="Ensembl" id="ENSCINT00000005197.3">
    <property type="protein sequence ID" value="ENSCINP00000005197.3"/>
    <property type="gene ID" value="ENSCING00000002536.3"/>
</dbReference>
<dbReference type="GeneTree" id="ENSGT00940000168207"/>
<dbReference type="InterPro" id="IPR001757">
    <property type="entry name" value="P_typ_ATPase"/>
</dbReference>
<feature type="transmembrane region" description="Helical" evidence="14">
    <location>
        <begin position="968"/>
        <end position="985"/>
    </location>
</feature>
<reference evidence="17" key="1">
    <citation type="journal article" date="2002" name="Science">
        <title>The draft genome of Ciona intestinalis: insights into chordate and vertebrate origins.</title>
        <authorList>
            <person name="Dehal P."/>
            <person name="Satou Y."/>
            <person name="Campbell R.K."/>
            <person name="Chapman J."/>
            <person name="Degnan B."/>
            <person name="De Tomaso A."/>
            <person name="Davidson B."/>
            <person name="Di Gregorio A."/>
            <person name="Gelpke M."/>
            <person name="Goodstein D.M."/>
            <person name="Harafuji N."/>
            <person name="Hastings K.E."/>
            <person name="Ho I."/>
            <person name="Hotta K."/>
            <person name="Huang W."/>
            <person name="Kawashima T."/>
            <person name="Lemaire P."/>
            <person name="Martinez D."/>
            <person name="Meinertzhagen I.A."/>
            <person name="Necula S."/>
            <person name="Nonaka M."/>
            <person name="Putnam N."/>
            <person name="Rash S."/>
            <person name="Saiga H."/>
            <person name="Satake M."/>
            <person name="Terry A."/>
            <person name="Yamada L."/>
            <person name="Wang H.G."/>
            <person name="Awazu S."/>
            <person name="Azumi K."/>
            <person name="Boore J."/>
            <person name="Branno M."/>
            <person name="Chin-Bow S."/>
            <person name="DeSantis R."/>
            <person name="Doyle S."/>
            <person name="Francino P."/>
            <person name="Keys D.N."/>
            <person name="Haga S."/>
            <person name="Hayashi H."/>
            <person name="Hino K."/>
            <person name="Imai K.S."/>
            <person name="Inaba K."/>
            <person name="Kano S."/>
            <person name="Kobayashi K."/>
            <person name="Kobayashi M."/>
            <person name="Lee B.I."/>
            <person name="Makabe K.W."/>
            <person name="Manohar C."/>
            <person name="Matassi G."/>
            <person name="Medina M."/>
            <person name="Mochizuki Y."/>
            <person name="Mount S."/>
            <person name="Morishita T."/>
            <person name="Miura S."/>
            <person name="Nakayama A."/>
            <person name="Nishizaka S."/>
            <person name="Nomoto H."/>
            <person name="Ohta F."/>
            <person name="Oishi K."/>
            <person name="Rigoutsos I."/>
            <person name="Sano M."/>
            <person name="Sasaki A."/>
            <person name="Sasakura Y."/>
            <person name="Shoguchi E."/>
            <person name="Shin-i T."/>
            <person name="Spagnuolo A."/>
            <person name="Stainier D."/>
            <person name="Suzuki M.M."/>
            <person name="Tassy O."/>
            <person name="Takatori N."/>
            <person name="Tokuoka M."/>
            <person name="Yagi K."/>
            <person name="Yoshizaki F."/>
            <person name="Wada S."/>
            <person name="Zhang C."/>
            <person name="Hyatt P.D."/>
            <person name="Larimer F."/>
            <person name="Detter C."/>
            <person name="Doggett N."/>
            <person name="Glavina T."/>
            <person name="Hawkins T."/>
            <person name="Richardson P."/>
            <person name="Lucas S."/>
            <person name="Kohara Y."/>
            <person name="Levine M."/>
            <person name="Satoh N."/>
            <person name="Rokhsar D.S."/>
        </authorList>
    </citation>
    <scope>NUCLEOTIDE SEQUENCE [LARGE SCALE GENOMIC DNA]</scope>
</reference>
<dbReference type="SUPFAM" id="SSF81665">
    <property type="entry name" value="Calcium ATPase, transmembrane domain M"/>
    <property type="match status" value="1"/>
</dbReference>
<keyword evidence="6 14" id="KW-0547">Nucleotide-binding</keyword>
<evidence type="ECO:0000256" key="5">
    <source>
        <dbReference type="ARBA" id="ARBA00022723"/>
    </source>
</evidence>
<dbReference type="SUPFAM" id="SSF81653">
    <property type="entry name" value="Calcium ATPase, transduction domain A"/>
    <property type="match status" value="1"/>
</dbReference>
<dbReference type="PRINTS" id="PR00119">
    <property type="entry name" value="CATATPASE"/>
</dbReference>
<evidence type="ECO:0000259" key="15">
    <source>
        <dbReference type="SMART" id="SM00831"/>
    </source>
</evidence>
<dbReference type="FunFam" id="1.20.1110.10:FF:000023">
    <property type="entry name" value="Cation-transporting ATPase"/>
    <property type="match status" value="1"/>
</dbReference>
<dbReference type="PANTHER" id="PTHR45630">
    <property type="entry name" value="CATION-TRANSPORTING ATPASE-RELATED"/>
    <property type="match status" value="1"/>
</dbReference>
<reference evidence="16" key="2">
    <citation type="submission" date="2025-08" db="UniProtKB">
        <authorList>
            <consortium name="Ensembl"/>
        </authorList>
    </citation>
    <scope>IDENTIFICATION</scope>
</reference>
<dbReference type="InterPro" id="IPR023298">
    <property type="entry name" value="ATPase_P-typ_TM_dom_sf"/>
</dbReference>
<protein>
    <recommendedName>
        <fullName evidence="14">Cation-transporting ATPase</fullName>
        <ecNumber evidence="14">7.2.2.-</ecNumber>
    </recommendedName>
</protein>
<feature type="transmembrane region" description="Helical" evidence="14">
    <location>
        <begin position="435"/>
        <end position="462"/>
    </location>
</feature>
<keyword evidence="10 14" id="KW-1278">Translocase</keyword>
<dbReference type="PROSITE" id="PS00154">
    <property type="entry name" value="ATPASE_E1_E2"/>
    <property type="match status" value="1"/>
</dbReference>
<proteinExistence type="inferred from homology"/>
<dbReference type="Pfam" id="PF00690">
    <property type="entry name" value="Cation_ATPase_N"/>
    <property type="match status" value="1"/>
</dbReference>